<protein>
    <submittedName>
        <fullName evidence="10">Uncharacterized protein</fullName>
    </submittedName>
</protein>
<dbReference type="PROSITE" id="PS00598">
    <property type="entry name" value="CHROMO_1"/>
    <property type="match status" value="1"/>
</dbReference>
<dbReference type="SMART" id="SM00249">
    <property type="entry name" value="PHD"/>
    <property type="match status" value="1"/>
</dbReference>
<dbReference type="InterPro" id="IPR016197">
    <property type="entry name" value="Chromo-like_dom_sf"/>
</dbReference>
<dbReference type="InterPro" id="IPR001965">
    <property type="entry name" value="Znf_PHD"/>
</dbReference>
<dbReference type="Gene3D" id="2.40.50.40">
    <property type="match status" value="1"/>
</dbReference>
<dbReference type="EMBL" id="BMAR01000053">
    <property type="protein sequence ID" value="GFR51658.1"/>
    <property type="molecule type" value="Genomic_DNA"/>
</dbReference>
<dbReference type="GO" id="GO:0005634">
    <property type="term" value="C:nucleus"/>
    <property type="evidence" value="ECO:0007669"/>
    <property type="project" value="UniProtKB-SubCell"/>
</dbReference>
<dbReference type="PROSITE" id="PS50013">
    <property type="entry name" value="CHROMO_2"/>
    <property type="match status" value="1"/>
</dbReference>
<feature type="domain" description="Chromo" evidence="8">
    <location>
        <begin position="60"/>
        <end position="142"/>
    </location>
</feature>
<dbReference type="SMART" id="SM00298">
    <property type="entry name" value="CHROMO"/>
    <property type="match status" value="1"/>
</dbReference>
<evidence type="ECO:0000313" key="10">
    <source>
        <dbReference type="EMBL" id="GFR51658.1"/>
    </source>
</evidence>
<evidence type="ECO:0000256" key="4">
    <source>
        <dbReference type="ARBA" id="ARBA00022833"/>
    </source>
</evidence>
<dbReference type="PANTHER" id="PTHR47162">
    <property type="entry name" value="OS02G0192300 PROTEIN"/>
    <property type="match status" value="1"/>
</dbReference>
<dbReference type="PROSITE" id="PS50016">
    <property type="entry name" value="ZF_PHD_2"/>
    <property type="match status" value="1"/>
</dbReference>
<evidence type="ECO:0000256" key="3">
    <source>
        <dbReference type="ARBA" id="ARBA00022771"/>
    </source>
</evidence>
<dbReference type="CDD" id="cd18660">
    <property type="entry name" value="CD1_tandem"/>
    <property type="match status" value="1"/>
</dbReference>
<dbReference type="GO" id="GO:0008270">
    <property type="term" value="F:zinc ion binding"/>
    <property type="evidence" value="ECO:0007669"/>
    <property type="project" value="UniProtKB-KW"/>
</dbReference>
<evidence type="ECO:0000259" key="9">
    <source>
        <dbReference type="PROSITE" id="PS50016"/>
    </source>
</evidence>
<feature type="non-terminal residue" evidence="10">
    <location>
        <position position="1"/>
    </location>
</feature>
<keyword evidence="5" id="KW-0539">Nucleus</keyword>
<sequence>DTHCKLCASDEDAQKLLCCDGLPLFGCTAVYHMYCLDPPLSRLPPGDWFCPECAHRFKYQDIERVLDYRDVPADEGGSGREGEDAGPPPRREYYVKWKGESYLHCSWEPEEEMGKMHKMFPAIKAKIQRFWKLREGRQAEEREAEEAGEYIHGVHSSWLEVER</sequence>
<organism evidence="10 11">
    <name type="scientific">Astrephomene gubernaculifera</name>
    <dbReference type="NCBI Taxonomy" id="47775"/>
    <lineage>
        <taxon>Eukaryota</taxon>
        <taxon>Viridiplantae</taxon>
        <taxon>Chlorophyta</taxon>
        <taxon>core chlorophytes</taxon>
        <taxon>Chlorophyceae</taxon>
        <taxon>CS clade</taxon>
        <taxon>Chlamydomonadales</taxon>
        <taxon>Astrephomenaceae</taxon>
        <taxon>Astrephomene</taxon>
    </lineage>
</organism>
<evidence type="ECO:0000256" key="1">
    <source>
        <dbReference type="ARBA" id="ARBA00004123"/>
    </source>
</evidence>
<evidence type="ECO:0000256" key="6">
    <source>
        <dbReference type="PROSITE-ProRule" id="PRU00146"/>
    </source>
</evidence>
<dbReference type="InterPro" id="IPR023780">
    <property type="entry name" value="Chromo_domain"/>
</dbReference>
<feature type="domain" description="PHD-type" evidence="9">
    <location>
        <begin position="1"/>
        <end position="56"/>
    </location>
</feature>
<dbReference type="Proteomes" id="UP001054857">
    <property type="component" value="Unassembled WGS sequence"/>
</dbReference>
<keyword evidence="11" id="KW-1185">Reference proteome</keyword>
<dbReference type="SUPFAM" id="SSF54160">
    <property type="entry name" value="Chromo domain-like"/>
    <property type="match status" value="1"/>
</dbReference>
<name>A0AAD3E1B2_9CHLO</name>
<keyword evidence="3 6" id="KW-0863">Zinc-finger</keyword>
<dbReference type="AlphaFoldDB" id="A0AAD3E1B2"/>
<dbReference type="Gene3D" id="3.30.40.10">
    <property type="entry name" value="Zinc/RING finger domain, C3HC4 (zinc finger)"/>
    <property type="match status" value="1"/>
</dbReference>
<evidence type="ECO:0000256" key="2">
    <source>
        <dbReference type="ARBA" id="ARBA00022723"/>
    </source>
</evidence>
<comment type="subcellular location">
    <subcellularLocation>
        <location evidence="1">Nucleus</location>
    </subcellularLocation>
</comment>
<feature type="non-terminal residue" evidence="10">
    <location>
        <position position="163"/>
    </location>
</feature>
<dbReference type="InterPro" id="IPR019787">
    <property type="entry name" value="Znf_PHD-finger"/>
</dbReference>
<dbReference type="PANTHER" id="PTHR47162:SF10">
    <property type="entry name" value="METHYL-CPG-BINDING DOMAIN-CONTAINING PROTEIN 9 ISOFORM X1"/>
    <property type="match status" value="1"/>
</dbReference>
<dbReference type="Pfam" id="PF00385">
    <property type="entry name" value="Chromo"/>
    <property type="match status" value="1"/>
</dbReference>
<dbReference type="InterPro" id="IPR000953">
    <property type="entry name" value="Chromo/chromo_shadow_dom"/>
</dbReference>
<comment type="caution">
    <text evidence="10">The sequence shown here is derived from an EMBL/GenBank/DDBJ whole genome shotgun (WGS) entry which is preliminary data.</text>
</comment>
<gene>
    <name evidence="10" type="ORF">Agub_g14093</name>
</gene>
<dbReference type="Pfam" id="PF00628">
    <property type="entry name" value="PHD"/>
    <property type="match status" value="1"/>
</dbReference>
<feature type="region of interest" description="Disordered" evidence="7">
    <location>
        <begin position="70"/>
        <end position="90"/>
    </location>
</feature>
<evidence type="ECO:0000256" key="7">
    <source>
        <dbReference type="SAM" id="MobiDB-lite"/>
    </source>
</evidence>
<keyword evidence="4" id="KW-0862">Zinc</keyword>
<keyword evidence="2" id="KW-0479">Metal-binding</keyword>
<dbReference type="InterPro" id="IPR013083">
    <property type="entry name" value="Znf_RING/FYVE/PHD"/>
</dbReference>
<reference evidence="10 11" key="1">
    <citation type="journal article" date="2021" name="Sci. Rep.">
        <title>Genome sequencing of the multicellular alga Astrephomene provides insights into convergent evolution of germ-soma differentiation.</title>
        <authorList>
            <person name="Yamashita S."/>
            <person name="Yamamoto K."/>
            <person name="Matsuzaki R."/>
            <person name="Suzuki S."/>
            <person name="Yamaguchi H."/>
            <person name="Hirooka S."/>
            <person name="Minakuchi Y."/>
            <person name="Miyagishima S."/>
            <person name="Kawachi M."/>
            <person name="Toyoda A."/>
            <person name="Nozaki H."/>
        </authorList>
    </citation>
    <scope>NUCLEOTIDE SEQUENCE [LARGE SCALE GENOMIC DNA]</scope>
    <source>
        <strain evidence="10 11">NIES-4017</strain>
    </source>
</reference>
<accession>A0AAD3E1B2</accession>
<evidence type="ECO:0000313" key="11">
    <source>
        <dbReference type="Proteomes" id="UP001054857"/>
    </source>
</evidence>
<dbReference type="InterPro" id="IPR023779">
    <property type="entry name" value="Chromodomain_CS"/>
</dbReference>
<evidence type="ECO:0000259" key="8">
    <source>
        <dbReference type="PROSITE" id="PS50013"/>
    </source>
</evidence>
<proteinExistence type="predicted"/>
<evidence type="ECO:0000256" key="5">
    <source>
        <dbReference type="ARBA" id="ARBA00023242"/>
    </source>
</evidence>